<sequence length="187" mass="19865">MRNATRIRDQSVISAGVALLISASSGVFFERSAASGDRTTGATHVSKISATDGECLSPADQHAARLLPASPAAPSSRRWWSLKRNDEWRGASPTRGAVCPRPATAAKQLWRPVFCALIALIPAGVPVRSRSRRPPPDRYRNNPSVIFASVRDSATIPDSHSVSSDSSWSGLPLGTIAAFVGMHGPLI</sequence>
<dbReference type="WBParaSite" id="L893_g13423.t1">
    <property type="protein sequence ID" value="L893_g13423.t1"/>
    <property type="gene ID" value="L893_g13423"/>
</dbReference>
<dbReference type="AlphaFoldDB" id="A0A1I7Y7E0"/>
<organism evidence="2 3">
    <name type="scientific">Steinernema glaseri</name>
    <dbReference type="NCBI Taxonomy" id="37863"/>
    <lineage>
        <taxon>Eukaryota</taxon>
        <taxon>Metazoa</taxon>
        <taxon>Ecdysozoa</taxon>
        <taxon>Nematoda</taxon>
        <taxon>Chromadorea</taxon>
        <taxon>Rhabditida</taxon>
        <taxon>Tylenchina</taxon>
        <taxon>Panagrolaimomorpha</taxon>
        <taxon>Strongyloidoidea</taxon>
        <taxon>Steinernematidae</taxon>
        <taxon>Steinernema</taxon>
    </lineage>
</organism>
<keyword evidence="1" id="KW-0812">Transmembrane</keyword>
<proteinExistence type="predicted"/>
<keyword evidence="1" id="KW-1133">Transmembrane helix</keyword>
<evidence type="ECO:0000313" key="2">
    <source>
        <dbReference type="Proteomes" id="UP000095287"/>
    </source>
</evidence>
<evidence type="ECO:0000313" key="3">
    <source>
        <dbReference type="WBParaSite" id="L893_g13423.t1"/>
    </source>
</evidence>
<keyword evidence="1" id="KW-0472">Membrane</keyword>
<feature type="transmembrane region" description="Helical" evidence="1">
    <location>
        <begin position="12"/>
        <end position="29"/>
    </location>
</feature>
<evidence type="ECO:0000256" key="1">
    <source>
        <dbReference type="SAM" id="Phobius"/>
    </source>
</evidence>
<reference evidence="3" key="1">
    <citation type="submission" date="2016-11" db="UniProtKB">
        <authorList>
            <consortium name="WormBaseParasite"/>
        </authorList>
    </citation>
    <scope>IDENTIFICATION</scope>
</reference>
<accession>A0A1I7Y7E0</accession>
<name>A0A1I7Y7E0_9BILA</name>
<keyword evidence="2" id="KW-1185">Reference proteome</keyword>
<protein>
    <submittedName>
        <fullName evidence="3">Secreted protein</fullName>
    </submittedName>
</protein>
<dbReference type="Proteomes" id="UP000095287">
    <property type="component" value="Unplaced"/>
</dbReference>